<comment type="caution">
    <text evidence="1">The sequence shown here is derived from an EMBL/GenBank/DDBJ whole genome shotgun (WGS) entry which is preliminary data.</text>
</comment>
<dbReference type="GeneID" id="85013856"/>
<dbReference type="EMBL" id="JACHHH010000001">
    <property type="protein sequence ID" value="MBB6040324.1"/>
    <property type="molecule type" value="Genomic_DNA"/>
</dbReference>
<sequence>MIHVAIVSPEKSLEPIEKVLQDPSFDCQFFPYIYKDLKDIDSIYEDCKKKCDVIFFSGELGYHYIHQRFPDNRIPCAFTAYETIDVLSILLQFQIEHRDQPLNRVFCDFLTETNHFMDIPKYLPEKFCPIFYKDHHYDYKHITEYAKNLWSKGKIDLILSRSINNLGQLDQLQIPYIAVFPNEEMIRSSIQHALDELRLGSIAEQNLLSIFLRLPFTEEVEKEEQEYREATVYKFLTEYRKESHLHFDIEKGFNQFSILLSISMEKDLMPMLQEFLSACRKNLNFPFRMGIGLSHSKERSRYYAEHALLESNRYGRNDAFFMEEEGKLLGPLSQKLKLLADYSNPKAIQFAKEQGIHESNILKLISLFENDPLQALSAQYIAELLAITPRSASRILAKLLQLKLIRQGQLEEGESLKEKKKMRHGRPALHFHFEEEAFRKTFFME</sequence>
<accession>A0A7W9W1Y7</accession>
<dbReference type="RefSeq" id="WP_183681993.1">
    <property type="nucleotide sequence ID" value="NZ_JACHHH010000001.1"/>
</dbReference>
<name>A0A7W9W1Y7_9FIRM</name>
<dbReference type="AlphaFoldDB" id="A0A7W9W1Y7"/>
<dbReference type="GO" id="GO:0003677">
    <property type="term" value="F:DNA binding"/>
    <property type="evidence" value="ECO:0007669"/>
    <property type="project" value="UniProtKB-KW"/>
</dbReference>
<evidence type="ECO:0000313" key="1">
    <source>
        <dbReference type="EMBL" id="MBB6040324.1"/>
    </source>
</evidence>
<keyword evidence="1" id="KW-0238">DNA-binding</keyword>
<evidence type="ECO:0000313" key="2">
    <source>
        <dbReference type="Proteomes" id="UP000522163"/>
    </source>
</evidence>
<reference evidence="1 2" key="1">
    <citation type="submission" date="2020-08" db="EMBL/GenBank/DDBJ databases">
        <title>Genomic Encyclopedia of Type Strains, Phase IV (KMG-IV): sequencing the most valuable type-strain genomes for metagenomic binning, comparative biology and taxonomic classification.</title>
        <authorList>
            <person name="Goeker M."/>
        </authorList>
    </citation>
    <scope>NUCLEOTIDE SEQUENCE [LARGE SCALE GENOMIC DNA]</scope>
    <source>
        <strain evidence="1 2">DSM 17245</strain>
    </source>
</reference>
<dbReference type="Proteomes" id="UP000522163">
    <property type="component" value="Unassembled WGS sequence"/>
</dbReference>
<proteinExistence type="predicted"/>
<organism evidence="1 2">
    <name type="scientific">Oribacterium sinus</name>
    <dbReference type="NCBI Taxonomy" id="237576"/>
    <lineage>
        <taxon>Bacteria</taxon>
        <taxon>Bacillati</taxon>
        <taxon>Bacillota</taxon>
        <taxon>Clostridia</taxon>
        <taxon>Lachnospirales</taxon>
        <taxon>Lachnospiraceae</taxon>
        <taxon>Oribacterium</taxon>
    </lineage>
</organism>
<gene>
    <name evidence="1" type="ORF">HNQ46_000285</name>
</gene>
<protein>
    <submittedName>
        <fullName evidence="1">DNA-binding MarR family transcriptional regulator</fullName>
    </submittedName>
</protein>